<feature type="compositionally biased region" description="Basic and acidic residues" evidence="1">
    <location>
        <begin position="302"/>
        <end position="312"/>
    </location>
</feature>
<reference evidence="5" key="1">
    <citation type="journal article" date="2013" name="Nature">
        <title>Pan genome of the phytoplankton Emiliania underpins its global distribution.</title>
        <authorList>
            <person name="Read B.A."/>
            <person name="Kegel J."/>
            <person name="Klute M.J."/>
            <person name="Kuo A."/>
            <person name="Lefebvre S.C."/>
            <person name="Maumus F."/>
            <person name="Mayer C."/>
            <person name="Miller J."/>
            <person name="Monier A."/>
            <person name="Salamov A."/>
            <person name="Young J."/>
            <person name="Aguilar M."/>
            <person name="Claverie J.M."/>
            <person name="Frickenhaus S."/>
            <person name="Gonzalez K."/>
            <person name="Herman E.K."/>
            <person name="Lin Y.C."/>
            <person name="Napier J."/>
            <person name="Ogata H."/>
            <person name="Sarno A.F."/>
            <person name="Shmutz J."/>
            <person name="Schroeder D."/>
            <person name="de Vargas C."/>
            <person name="Verret F."/>
            <person name="von Dassow P."/>
            <person name="Valentin K."/>
            <person name="Van de Peer Y."/>
            <person name="Wheeler G."/>
            <person name="Dacks J.B."/>
            <person name="Delwiche C.F."/>
            <person name="Dyhrman S.T."/>
            <person name="Glockner G."/>
            <person name="John U."/>
            <person name="Richards T."/>
            <person name="Worden A.Z."/>
            <person name="Zhang X."/>
            <person name="Grigoriev I.V."/>
            <person name="Allen A.E."/>
            <person name="Bidle K."/>
            <person name="Borodovsky M."/>
            <person name="Bowler C."/>
            <person name="Brownlee C."/>
            <person name="Cock J.M."/>
            <person name="Elias M."/>
            <person name="Gladyshev V.N."/>
            <person name="Groth M."/>
            <person name="Guda C."/>
            <person name="Hadaegh A."/>
            <person name="Iglesias-Rodriguez M.D."/>
            <person name="Jenkins J."/>
            <person name="Jones B.M."/>
            <person name="Lawson T."/>
            <person name="Leese F."/>
            <person name="Lindquist E."/>
            <person name="Lobanov A."/>
            <person name="Lomsadze A."/>
            <person name="Malik S.B."/>
            <person name="Marsh M.E."/>
            <person name="Mackinder L."/>
            <person name="Mock T."/>
            <person name="Mueller-Roeber B."/>
            <person name="Pagarete A."/>
            <person name="Parker M."/>
            <person name="Probert I."/>
            <person name="Quesneville H."/>
            <person name="Raines C."/>
            <person name="Rensing S.A."/>
            <person name="Riano-Pachon D.M."/>
            <person name="Richier S."/>
            <person name="Rokitta S."/>
            <person name="Shiraiwa Y."/>
            <person name="Soanes D.M."/>
            <person name="van der Giezen M."/>
            <person name="Wahlund T.M."/>
            <person name="Williams B."/>
            <person name="Wilson W."/>
            <person name="Wolfe G."/>
            <person name="Wurch L.L."/>
        </authorList>
    </citation>
    <scope>NUCLEOTIDE SEQUENCE</scope>
</reference>
<feature type="domain" description="Pacifastin" evidence="3">
    <location>
        <begin position="398"/>
        <end position="437"/>
    </location>
</feature>
<dbReference type="PROSITE" id="PS51446">
    <property type="entry name" value="PACIFASTIN"/>
    <property type="match status" value="1"/>
</dbReference>
<keyword evidence="2" id="KW-0732">Signal</keyword>
<evidence type="ECO:0000256" key="2">
    <source>
        <dbReference type="SAM" id="SignalP"/>
    </source>
</evidence>
<feature type="region of interest" description="Disordered" evidence="1">
    <location>
        <begin position="298"/>
        <end position="322"/>
    </location>
</feature>
<feature type="signal peptide" evidence="2">
    <location>
        <begin position="1"/>
        <end position="17"/>
    </location>
</feature>
<dbReference type="AlphaFoldDB" id="A0A0D3JBQ1"/>
<dbReference type="GO" id="GO:0030414">
    <property type="term" value="F:peptidase inhibitor activity"/>
    <property type="evidence" value="ECO:0007669"/>
    <property type="project" value="InterPro"/>
</dbReference>
<dbReference type="Proteomes" id="UP000013827">
    <property type="component" value="Unassembled WGS sequence"/>
</dbReference>
<evidence type="ECO:0000313" key="4">
    <source>
        <dbReference type="EnsemblProtists" id="EOD20936"/>
    </source>
</evidence>
<reference evidence="4" key="2">
    <citation type="submission" date="2024-10" db="UniProtKB">
        <authorList>
            <consortium name="EnsemblProtists"/>
        </authorList>
    </citation>
    <scope>IDENTIFICATION</scope>
</reference>
<protein>
    <recommendedName>
        <fullName evidence="3">Pacifastin domain-containing protein</fullName>
    </recommendedName>
</protein>
<dbReference type="HOGENOM" id="CLU_484350_0_0_1"/>
<evidence type="ECO:0000313" key="5">
    <source>
        <dbReference type="Proteomes" id="UP000013827"/>
    </source>
</evidence>
<dbReference type="PaxDb" id="2903-EOD20936"/>
<evidence type="ECO:0000259" key="3">
    <source>
        <dbReference type="PROSITE" id="PS51446"/>
    </source>
</evidence>
<feature type="chain" id="PRO_5044262361" description="Pacifastin domain-containing protein" evidence="2">
    <location>
        <begin position="18"/>
        <end position="563"/>
    </location>
</feature>
<dbReference type="EnsemblProtists" id="EOD20936">
    <property type="protein sequence ID" value="EOD20936"/>
    <property type="gene ID" value="EMIHUDRAFT_435750"/>
</dbReference>
<evidence type="ECO:0000256" key="1">
    <source>
        <dbReference type="SAM" id="MobiDB-lite"/>
    </source>
</evidence>
<proteinExistence type="predicted"/>
<organism evidence="4 5">
    <name type="scientific">Emiliania huxleyi (strain CCMP1516)</name>
    <dbReference type="NCBI Taxonomy" id="280463"/>
    <lineage>
        <taxon>Eukaryota</taxon>
        <taxon>Haptista</taxon>
        <taxon>Haptophyta</taxon>
        <taxon>Prymnesiophyceae</taxon>
        <taxon>Isochrysidales</taxon>
        <taxon>Noelaerhabdaceae</taxon>
        <taxon>Emiliania</taxon>
    </lineage>
</organism>
<dbReference type="RefSeq" id="XP_005773365.1">
    <property type="nucleotide sequence ID" value="XM_005773308.1"/>
</dbReference>
<dbReference type="GeneID" id="17266483"/>
<dbReference type="InterPro" id="IPR008037">
    <property type="entry name" value="Pacifastin_dom"/>
</dbReference>
<sequence>MPLSVLLLCALPASVITNKAGCGSDAGQPAWYDPLLRSADETIERAAPAGHQPEKDTVFATLPTVSCLTDAPFDVYLYASTRSHAMSAWRVRLFFNTTALRFEGHSVSSQFKASSHTLDVSGVTLQTASLACGSTCSAGQLSAVTGDAIFLARVSLKANAGAAFGGGREAPSVFNLGAKVSVDGAVATVLTDLGRGRWVVRYDADGTEAEVGEGAGAVVWPLPFGDIFAYVHEALGYGGERIGGAGRAPVYGSGDTPARSGGRPFGSAEWWDEKAEAAEAAAEAARAAAEAARAAEAAAAKGEAEAEGKDSAEDAAAARPRRDAEEVFAPPCSEACSSFFVAECVVDFGGGCDGYEKCRTHLEEYESDSPLFTAGTGAPLCVVGCGDTPAMAAVGSLCDDCEPGDTWPADDGCNACTCPDSGNGSEAHCTEIGCQAAPCNGKECGDVCVAEEGGAQGSVAGFCDSDGVCSVAENFDHVQAGCEDAKHRYITETLYESEGCDGEAYHASFTVENGRCASVSEEYRAAWGREEFRFVGFKVCDRVWHFHSGRARVWTASLDASRL</sequence>
<name>A0A0D3JBQ1_EMIH1</name>
<dbReference type="KEGG" id="ehx:EMIHUDRAFT_435750"/>
<keyword evidence="5" id="KW-1185">Reference proteome</keyword>
<accession>A0A0D3JBQ1</accession>